<proteinExistence type="predicted"/>
<dbReference type="AlphaFoldDB" id="K5XQV8"/>
<dbReference type="OMA" id="MFIRLGH"/>
<sequence>CKDVFTNKFHIFVGRSTNRMFIRLGHGIVKASEGLAIVIDPGANGYRHISPIPNLYQVTIIESGTQGPH</sequence>
<dbReference type="EMBL" id="JH971397">
    <property type="protein sequence ID" value="EKM77205.1"/>
    <property type="molecule type" value="Genomic_DNA"/>
</dbReference>
<protein>
    <submittedName>
        <fullName evidence="1">Uncharacterized protein</fullName>
    </submittedName>
</protein>
<dbReference type="KEGG" id="abp:AGABI1DRAFT115384"/>
<reference evidence="2" key="1">
    <citation type="journal article" date="2012" name="Proc. Natl. Acad. Sci. U.S.A.">
        <title>Genome sequence of the button mushroom Agaricus bisporus reveals mechanisms governing adaptation to a humic-rich ecological niche.</title>
        <authorList>
            <person name="Morin E."/>
            <person name="Kohler A."/>
            <person name="Baker A.R."/>
            <person name="Foulongne-Oriol M."/>
            <person name="Lombard V."/>
            <person name="Nagy L.G."/>
            <person name="Ohm R.A."/>
            <person name="Patyshakuliyeva A."/>
            <person name="Brun A."/>
            <person name="Aerts A.L."/>
            <person name="Bailey A.M."/>
            <person name="Billette C."/>
            <person name="Coutinho P.M."/>
            <person name="Deakin G."/>
            <person name="Doddapaneni H."/>
            <person name="Floudas D."/>
            <person name="Grimwood J."/>
            <person name="Hilden K."/>
            <person name="Kuees U."/>
            <person name="LaButti K.M."/>
            <person name="Lapidus A."/>
            <person name="Lindquist E.A."/>
            <person name="Lucas S.M."/>
            <person name="Murat C."/>
            <person name="Riley R.W."/>
            <person name="Salamov A.A."/>
            <person name="Schmutz J."/>
            <person name="Subramanian V."/>
            <person name="Woesten H.A.B."/>
            <person name="Xu J."/>
            <person name="Eastwood D.C."/>
            <person name="Foster G.D."/>
            <person name="Sonnenberg A.S."/>
            <person name="Cullen D."/>
            <person name="de Vries R.P."/>
            <person name="Lundell T."/>
            <person name="Hibbett D.S."/>
            <person name="Henrissat B."/>
            <person name="Burton K.S."/>
            <person name="Kerrigan R.W."/>
            <person name="Challen M.P."/>
            <person name="Grigoriev I.V."/>
            <person name="Martin F."/>
        </authorList>
    </citation>
    <scope>NUCLEOTIDE SEQUENCE [LARGE SCALE GENOMIC DNA]</scope>
    <source>
        <strain evidence="2">JB137-S8 / ATCC MYA-4627 / FGSC 10392</strain>
    </source>
</reference>
<name>K5XQV8_AGABU</name>
<dbReference type="HOGENOM" id="CLU_2782633_0_0_1"/>
<feature type="non-terminal residue" evidence="1">
    <location>
        <position position="1"/>
    </location>
</feature>
<dbReference type="RefSeq" id="XP_007332194.1">
    <property type="nucleotide sequence ID" value="XM_007332132.1"/>
</dbReference>
<organism evidence="1 2">
    <name type="scientific">Agaricus bisporus var. burnettii (strain JB137-S8 / ATCC MYA-4627 / FGSC 10392)</name>
    <name type="common">White button mushroom</name>
    <dbReference type="NCBI Taxonomy" id="597362"/>
    <lineage>
        <taxon>Eukaryota</taxon>
        <taxon>Fungi</taxon>
        <taxon>Dikarya</taxon>
        <taxon>Basidiomycota</taxon>
        <taxon>Agaricomycotina</taxon>
        <taxon>Agaricomycetes</taxon>
        <taxon>Agaricomycetidae</taxon>
        <taxon>Agaricales</taxon>
        <taxon>Agaricineae</taxon>
        <taxon>Agaricaceae</taxon>
        <taxon>Agaricus</taxon>
    </lineage>
</organism>
<dbReference type="GeneID" id="18824697"/>
<dbReference type="Proteomes" id="UP000008493">
    <property type="component" value="Unassembled WGS sequence"/>
</dbReference>
<feature type="non-terminal residue" evidence="1">
    <location>
        <position position="69"/>
    </location>
</feature>
<accession>K5XQV8</accession>
<evidence type="ECO:0000313" key="1">
    <source>
        <dbReference type="EMBL" id="EKM77205.1"/>
    </source>
</evidence>
<keyword evidence="2" id="KW-1185">Reference proteome</keyword>
<gene>
    <name evidence="1" type="ORF">AGABI1DRAFT_115384</name>
</gene>
<dbReference type="InParanoid" id="K5XQV8"/>
<evidence type="ECO:0000313" key="2">
    <source>
        <dbReference type="Proteomes" id="UP000008493"/>
    </source>
</evidence>